<evidence type="ECO:0000313" key="2">
    <source>
        <dbReference type="Proteomes" id="UP001524478"/>
    </source>
</evidence>
<sequence>MTDYERQKIYELRMKGLGYKAIGNILGLTRDSVRSFCKRNNLDGNGEVVSLNVEVMKDKNLLCLNCGKLLKVKEKGRPRKYCSEECRRTWWKNNQDKKIKNDTAVYKYTCFHCGKEFSIYGNKKRKFCSHNCYIKYRFWGEEDEI</sequence>
<protein>
    <recommendedName>
        <fullName evidence="3">RNA polymerase subunit sigma-70</fullName>
    </recommendedName>
</protein>
<dbReference type="Proteomes" id="UP001524478">
    <property type="component" value="Unassembled WGS sequence"/>
</dbReference>
<reference evidence="1 2" key="1">
    <citation type="submission" date="2022-06" db="EMBL/GenBank/DDBJ databases">
        <title>Isolation of gut microbiota from human fecal samples.</title>
        <authorList>
            <person name="Pamer E.G."/>
            <person name="Barat B."/>
            <person name="Waligurski E."/>
            <person name="Medina S."/>
            <person name="Paddock L."/>
            <person name="Mostad J."/>
        </authorList>
    </citation>
    <scope>NUCLEOTIDE SEQUENCE [LARGE SCALE GENOMIC DNA]</scope>
    <source>
        <strain evidence="1 2">DFI.7.95</strain>
    </source>
</reference>
<comment type="caution">
    <text evidence="1">The sequence shown here is derived from an EMBL/GenBank/DDBJ whole genome shotgun (WGS) entry which is preliminary data.</text>
</comment>
<evidence type="ECO:0008006" key="3">
    <source>
        <dbReference type="Google" id="ProtNLM"/>
    </source>
</evidence>
<gene>
    <name evidence="1" type="ORF">NE686_03880</name>
</gene>
<evidence type="ECO:0000313" key="1">
    <source>
        <dbReference type="EMBL" id="MCQ4922210.1"/>
    </source>
</evidence>
<dbReference type="EMBL" id="JANGAC010000002">
    <property type="protein sequence ID" value="MCQ4922210.1"/>
    <property type="molecule type" value="Genomic_DNA"/>
</dbReference>
<organism evidence="1 2">
    <name type="scientific">Tissierella carlieri</name>
    <dbReference type="NCBI Taxonomy" id="689904"/>
    <lineage>
        <taxon>Bacteria</taxon>
        <taxon>Bacillati</taxon>
        <taxon>Bacillota</taxon>
        <taxon>Tissierellia</taxon>
        <taxon>Tissierellales</taxon>
        <taxon>Tissierellaceae</taxon>
        <taxon>Tissierella</taxon>
    </lineage>
</organism>
<accession>A0ABT1S6V4</accession>
<name>A0ABT1S6V4_9FIRM</name>
<dbReference type="RefSeq" id="WP_256310499.1">
    <property type="nucleotide sequence ID" value="NZ_JANGAC010000002.1"/>
</dbReference>
<proteinExistence type="predicted"/>
<keyword evidence="2" id="KW-1185">Reference proteome</keyword>